<evidence type="ECO:0000256" key="9">
    <source>
        <dbReference type="PIRSR" id="PIRSR614732-2"/>
    </source>
</evidence>
<dbReference type="CDD" id="cd04725">
    <property type="entry name" value="OMP_decarboxylase_like"/>
    <property type="match status" value="1"/>
</dbReference>
<dbReference type="GO" id="GO:0044205">
    <property type="term" value="P:'de novo' UMP biosynthetic process"/>
    <property type="evidence" value="ECO:0007669"/>
    <property type="project" value="UniProtKB-UniRule"/>
</dbReference>
<dbReference type="AlphaFoldDB" id="W0RNT0"/>
<feature type="domain" description="Orotidine 5'-phosphate decarboxylase" evidence="11">
    <location>
        <begin position="8"/>
        <end position="215"/>
    </location>
</feature>
<feature type="binding site" evidence="7 9">
    <location>
        <position position="199"/>
    </location>
    <ligand>
        <name>substrate</name>
    </ligand>
</feature>
<feature type="binding site" evidence="7 9">
    <location>
        <position position="36"/>
    </location>
    <ligand>
        <name>substrate</name>
    </ligand>
</feature>
<dbReference type="Proteomes" id="UP000019151">
    <property type="component" value="Chromosome"/>
</dbReference>
<comment type="pathway">
    <text evidence="2 7 10">Pyrimidine metabolism; UMP biosynthesis via de novo pathway; UMP from orotate: step 2/2.</text>
</comment>
<dbReference type="SMART" id="SM00934">
    <property type="entry name" value="OMPdecase"/>
    <property type="match status" value="1"/>
</dbReference>
<dbReference type="STRING" id="861299.J421_3581"/>
<dbReference type="GO" id="GO:0004590">
    <property type="term" value="F:orotidine-5'-phosphate decarboxylase activity"/>
    <property type="evidence" value="ECO:0007669"/>
    <property type="project" value="UniProtKB-UniRule"/>
</dbReference>
<evidence type="ECO:0000256" key="2">
    <source>
        <dbReference type="ARBA" id="ARBA00004861"/>
    </source>
</evidence>
<evidence type="ECO:0000313" key="12">
    <source>
        <dbReference type="EMBL" id="AHG91118.1"/>
    </source>
</evidence>
<feature type="binding site" evidence="7 9">
    <location>
        <position position="179"/>
    </location>
    <ligand>
        <name>substrate</name>
    </ligand>
</feature>
<dbReference type="PANTHER" id="PTHR32119">
    <property type="entry name" value="OROTIDINE 5'-PHOSPHATE DECARBOXYLASE"/>
    <property type="match status" value="1"/>
</dbReference>
<feature type="binding site" evidence="7 9">
    <location>
        <position position="14"/>
    </location>
    <ligand>
        <name>substrate</name>
    </ligand>
</feature>
<dbReference type="EC" id="4.1.1.23" evidence="7"/>
<dbReference type="eggNOG" id="COG0284">
    <property type="taxonomic scope" value="Bacteria"/>
</dbReference>
<feature type="binding site" evidence="7">
    <location>
        <begin position="63"/>
        <end position="72"/>
    </location>
    <ligand>
        <name>substrate</name>
    </ligand>
</feature>
<feature type="active site" description="Proton donor" evidence="7">
    <location>
        <position position="65"/>
    </location>
</feature>
<reference evidence="12 13" key="1">
    <citation type="journal article" date="2014" name="Genome Announc.">
        <title>Genome Sequence and Methylome of Soil Bacterium Gemmatirosa kalamazoonensis KBS708T, a Member of the Rarely Cultivated Gemmatimonadetes Phylum.</title>
        <authorList>
            <person name="Debruyn J.M."/>
            <person name="Radosevich M."/>
            <person name="Wommack K.E."/>
            <person name="Polson S.W."/>
            <person name="Hauser L.J."/>
            <person name="Fawaz M.N."/>
            <person name="Korlach J."/>
            <person name="Tsai Y.C."/>
        </authorList>
    </citation>
    <scope>NUCLEOTIDE SEQUENCE [LARGE SCALE GENOMIC DNA]</scope>
    <source>
        <strain evidence="12 13">KBS708</strain>
    </source>
</reference>
<proteinExistence type="inferred from homology"/>
<dbReference type="SUPFAM" id="SSF51366">
    <property type="entry name" value="Ribulose-phoshate binding barrel"/>
    <property type="match status" value="1"/>
</dbReference>
<comment type="function">
    <text evidence="1 7">Catalyzes the decarboxylation of orotidine 5'-monophosphate (OMP) to uridine 5'-monophosphate (UMP).</text>
</comment>
<dbReference type="InterPro" id="IPR011060">
    <property type="entry name" value="RibuloseP-bd_barrel"/>
</dbReference>
<feature type="active site" description="For OMPdecase activity" evidence="8">
    <location>
        <position position="68"/>
    </location>
</feature>
<evidence type="ECO:0000256" key="6">
    <source>
        <dbReference type="ARBA" id="ARBA00049157"/>
    </source>
</evidence>
<dbReference type="Pfam" id="PF00215">
    <property type="entry name" value="OMPdecase"/>
    <property type="match status" value="1"/>
</dbReference>
<dbReference type="PROSITE" id="PS00156">
    <property type="entry name" value="OMPDECASE"/>
    <property type="match status" value="1"/>
</dbReference>
<dbReference type="OrthoDB" id="9806203at2"/>
<dbReference type="InterPro" id="IPR018089">
    <property type="entry name" value="OMPdecase_AS"/>
</dbReference>
<sequence>MAKLSTPIPIVALDVPTAADALSLVDRLGDGCRFYKVGLELFVAAGPEVVRTLRLAGVDVFLDLKLHDIPNTVAGAVRSAARLDVRLLTVHTAGGAAMLSAAAQAAAGTGCDVLGVTVLTSMEAPEGEVLRLAALAAEAGLHGVVCSGREAAAVRSRYGTGLATLVPGIRPGGVGSHDQARVVTPAQAAEAGATYVVLGRAVTQAADPVRALAGIAAELRDAKAPGLADLRAGRKPA</sequence>
<dbReference type="RefSeq" id="WP_025412575.1">
    <property type="nucleotide sequence ID" value="NZ_CP007128.1"/>
</dbReference>
<accession>W0RNT0</accession>
<dbReference type="HAMAP" id="MF_01200_B">
    <property type="entry name" value="OMPdecase_type1_B"/>
    <property type="match status" value="1"/>
</dbReference>
<dbReference type="InterPro" id="IPR001754">
    <property type="entry name" value="OMPdeCOase_dom"/>
</dbReference>
<dbReference type="FunCoup" id="W0RNT0">
    <property type="interactions" value="197"/>
</dbReference>
<dbReference type="NCBIfam" id="TIGR01740">
    <property type="entry name" value="pyrF"/>
    <property type="match status" value="1"/>
</dbReference>
<dbReference type="NCBIfam" id="NF001273">
    <property type="entry name" value="PRK00230.1"/>
    <property type="match status" value="1"/>
</dbReference>
<feature type="binding site" evidence="7 9">
    <location>
        <position position="120"/>
    </location>
    <ligand>
        <name>substrate</name>
    </ligand>
</feature>
<evidence type="ECO:0000259" key="11">
    <source>
        <dbReference type="SMART" id="SM00934"/>
    </source>
</evidence>
<evidence type="ECO:0000256" key="1">
    <source>
        <dbReference type="ARBA" id="ARBA00002356"/>
    </source>
</evidence>
<keyword evidence="3 7" id="KW-0210">Decarboxylase</keyword>
<dbReference type="HOGENOM" id="CLU_067069_1_0_0"/>
<evidence type="ECO:0000256" key="5">
    <source>
        <dbReference type="ARBA" id="ARBA00023239"/>
    </source>
</evidence>
<comment type="similarity">
    <text evidence="7">Belongs to the OMP decarboxylase family. Type 1 subfamily.</text>
</comment>
<dbReference type="GO" id="GO:0006207">
    <property type="term" value="P:'de novo' pyrimidine nucleobase biosynthetic process"/>
    <property type="evidence" value="ECO:0007669"/>
    <property type="project" value="InterPro"/>
</dbReference>
<evidence type="ECO:0000256" key="4">
    <source>
        <dbReference type="ARBA" id="ARBA00022975"/>
    </source>
</evidence>
<feature type="active site" description="For OMPdecase activity" evidence="8">
    <location>
        <position position="65"/>
    </location>
</feature>
<dbReference type="PANTHER" id="PTHR32119:SF2">
    <property type="entry name" value="OROTIDINE 5'-PHOSPHATE DECARBOXYLASE"/>
    <property type="match status" value="1"/>
</dbReference>
<organism evidence="12 13">
    <name type="scientific">Gemmatirosa kalamazoonensis</name>
    <dbReference type="NCBI Taxonomy" id="861299"/>
    <lineage>
        <taxon>Bacteria</taxon>
        <taxon>Pseudomonadati</taxon>
        <taxon>Gemmatimonadota</taxon>
        <taxon>Gemmatimonadia</taxon>
        <taxon>Gemmatimonadales</taxon>
        <taxon>Gemmatimonadaceae</taxon>
        <taxon>Gemmatirosa</taxon>
    </lineage>
</organism>
<dbReference type="InterPro" id="IPR014732">
    <property type="entry name" value="OMPdecase"/>
</dbReference>
<gene>
    <name evidence="7" type="primary">pyrF</name>
    <name evidence="12" type="ORF">J421_3581</name>
</gene>
<evidence type="ECO:0000256" key="8">
    <source>
        <dbReference type="PIRSR" id="PIRSR614732-1"/>
    </source>
</evidence>
<evidence type="ECO:0000256" key="10">
    <source>
        <dbReference type="RuleBase" id="RU000512"/>
    </source>
</evidence>
<protein>
    <recommendedName>
        <fullName evidence="7">Orotidine 5'-phosphate decarboxylase</fullName>
        <ecNumber evidence="7">4.1.1.23</ecNumber>
    </recommendedName>
    <alternativeName>
        <fullName evidence="7">OMP decarboxylase</fullName>
        <shortName evidence="7">OMPDCase</shortName>
        <shortName evidence="7">OMPdecase</shortName>
    </alternativeName>
</protein>
<dbReference type="EMBL" id="CP007128">
    <property type="protein sequence ID" value="AHG91118.1"/>
    <property type="molecule type" value="Genomic_DNA"/>
</dbReference>
<feature type="binding site" evidence="7 9">
    <location>
        <position position="170"/>
    </location>
    <ligand>
        <name>substrate</name>
    </ligand>
</feature>
<dbReference type="Gene3D" id="3.20.20.70">
    <property type="entry name" value="Aldolase class I"/>
    <property type="match status" value="1"/>
</dbReference>
<name>W0RNT0_9BACT</name>
<keyword evidence="4 7" id="KW-0665">Pyrimidine biosynthesis</keyword>
<dbReference type="KEGG" id="gba:J421_3581"/>
<dbReference type="InParanoid" id="W0RNT0"/>
<dbReference type="UniPathway" id="UPA00070">
    <property type="reaction ID" value="UER00120"/>
</dbReference>
<keyword evidence="5 7" id="KW-0456">Lyase</keyword>
<dbReference type="PATRIC" id="fig|861299.3.peg.3635"/>
<keyword evidence="13" id="KW-1185">Reference proteome</keyword>
<dbReference type="InterPro" id="IPR047596">
    <property type="entry name" value="OMPdecase_bac"/>
</dbReference>
<feature type="active site" description="For OMPdecase activity" evidence="8">
    <location>
        <position position="63"/>
    </location>
</feature>
<dbReference type="GO" id="GO:0005829">
    <property type="term" value="C:cytosol"/>
    <property type="evidence" value="ECO:0007669"/>
    <property type="project" value="TreeGrafter"/>
</dbReference>
<feature type="binding site" evidence="7 9">
    <location>
        <position position="200"/>
    </location>
    <ligand>
        <name>substrate</name>
    </ligand>
</feature>
<dbReference type="InterPro" id="IPR013785">
    <property type="entry name" value="Aldolase_TIM"/>
</dbReference>
<comment type="catalytic activity">
    <reaction evidence="6 7 10">
        <text>orotidine 5'-phosphate + H(+) = UMP + CO2</text>
        <dbReference type="Rhea" id="RHEA:11596"/>
        <dbReference type="ChEBI" id="CHEBI:15378"/>
        <dbReference type="ChEBI" id="CHEBI:16526"/>
        <dbReference type="ChEBI" id="CHEBI:57538"/>
        <dbReference type="ChEBI" id="CHEBI:57865"/>
        <dbReference type="EC" id="4.1.1.23"/>
    </reaction>
</comment>
<evidence type="ECO:0000256" key="3">
    <source>
        <dbReference type="ARBA" id="ARBA00022793"/>
    </source>
</evidence>
<evidence type="ECO:0000313" key="13">
    <source>
        <dbReference type="Proteomes" id="UP000019151"/>
    </source>
</evidence>
<evidence type="ECO:0000256" key="7">
    <source>
        <dbReference type="HAMAP-Rule" id="MF_01200"/>
    </source>
</evidence>
<comment type="subunit">
    <text evidence="7">Homodimer.</text>
</comment>